<keyword evidence="2" id="KW-0012">Acyltransferase</keyword>
<dbReference type="Pfam" id="PF24553">
    <property type="entry name" value="Rv0428c_C"/>
    <property type="match status" value="1"/>
</dbReference>
<dbReference type="AlphaFoldDB" id="A0A643F7Y5"/>
<accession>A0A643F7Y5</accession>
<name>A0A643F7Y5_IDEDE</name>
<dbReference type="CDD" id="cd04301">
    <property type="entry name" value="NAT_SF"/>
    <property type="match status" value="1"/>
</dbReference>
<comment type="caution">
    <text evidence="4">The sequence shown here is derived from an EMBL/GenBank/DDBJ whole genome shotgun (WGS) entry which is preliminary data.</text>
</comment>
<dbReference type="PROSITE" id="PS51186">
    <property type="entry name" value="GNAT"/>
    <property type="match status" value="1"/>
</dbReference>
<dbReference type="GO" id="GO:0016747">
    <property type="term" value="F:acyltransferase activity, transferring groups other than amino-acyl groups"/>
    <property type="evidence" value="ECO:0007669"/>
    <property type="project" value="InterPro"/>
</dbReference>
<dbReference type="InterPro" id="IPR000182">
    <property type="entry name" value="GNAT_dom"/>
</dbReference>
<sequence length="262" mass="28013">MTALYHRAMPLAETDAPLAAAPWAALEAAAWAAWPALAECEHAGWRLRTAQGYTKRANSANAGPAAQALTTPDIEHIEAHYAGQGLPVIFRLTDPGPQPALDEQLQQRGYLRVDPSLVLWRPLGPADGSGPGPTTLPWSDWLEAFQAVSGKLGPGQATHLAMLRAIEGPCAPAVWPADGPRCAGLAVLHQGWAGLFDVATAPDARRQGLARALCDQLLHWAAAQGAHHAYLQVLQANAGARALYARLGFVTAYRYWYRVKSA</sequence>
<dbReference type="InterPro" id="IPR050680">
    <property type="entry name" value="YpeA/RimI_acetyltransf"/>
</dbReference>
<reference evidence="4 5" key="1">
    <citation type="submission" date="2019-09" db="EMBL/GenBank/DDBJ databases">
        <title>Draft genome sequences of 48 bacterial type strains from the CCUG.</title>
        <authorList>
            <person name="Tunovic T."/>
            <person name="Pineiro-Iglesias B."/>
            <person name="Unosson C."/>
            <person name="Inganas E."/>
            <person name="Ohlen M."/>
            <person name="Cardew S."/>
            <person name="Jensie-Markopoulos S."/>
            <person name="Salva-Serra F."/>
            <person name="Jaen-Luchoro D."/>
            <person name="Karlsson R."/>
            <person name="Svensson-Stadler L."/>
            <person name="Chun J."/>
            <person name="Moore E."/>
        </authorList>
    </citation>
    <scope>NUCLEOTIDE SEQUENCE [LARGE SCALE GENOMIC DNA]</scope>
    <source>
        <strain evidence="4 5">CCUG 30977</strain>
    </source>
</reference>
<gene>
    <name evidence="4" type="ORF">F7Q92_18115</name>
</gene>
<keyword evidence="5" id="KW-1185">Reference proteome</keyword>
<protein>
    <submittedName>
        <fullName evidence="4">GNAT family N-acetyltransferase</fullName>
    </submittedName>
</protein>
<dbReference type="SUPFAM" id="SSF55729">
    <property type="entry name" value="Acyl-CoA N-acyltransferases (Nat)"/>
    <property type="match status" value="1"/>
</dbReference>
<evidence type="ECO:0000313" key="5">
    <source>
        <dbReference type="Proteomes" id="UP000430120"/>
    </source>
</evidence>
<feature type="domain" description="N-acetyltransferase" evidence="3">
    <location>
        <begin position="133"/>
        <end position="262"/>
    </location>
</feature>
<dbReference type="InterPro" id="IPR016181">
    <property type="entry name" value="Acyl_CoA_acyltransferase"/>
</dbReference>
<proteinExistence type="predicted"/>
<evidence type="ECO:0000256" key="2">
    <source>
        <dbReference type="ARBA" id="ARBA00023315"/>
    </source>
</evidence>
<evidence type="ECO:0000259" key="3">
    <source>
        <dbReference type="PROSITE" id="PS51186"/>
    </source>
</evidence>
<evidence type="ECO:0000256" key="1">
    <source>
        <dbReference type="ARBA" id="ARBA00022679"/>
    </source>
</evidence>
<dbReference type="Pfam" id="PF00583">
    <property type="entry name" value="Acetyltransf_1"/>
    <property type="match status" value="1"/>
</dbReference>
<dbReference type="OrthoDB" id="9805924at2"/>
<dbReference type="Gene3D" id="3.40.630.30">
    <property type="match status" value="1"/>
</dbReference>
<evidence type="ECO:0000313" key="4">
    <source>
        <dbReference type="EMBL" id="KAB0576307.1"/>
    </source>
</evidence>
<dbReference type="Proteomes" id="UP000430120">
    <property type="component" value="Unassembled WGS sequence"/>
</dbReference>
<organism evidence="4 5">
    <name type="scientific">Ideonella dechloratans</name>
    <dbReference type="NCBI Taxonomy" id="36863"/>
    <lineage>
        <taxon>Bacteria</taxon>
        <taxon>Pseudomonadati</taxon>
        <taxon>Pseudomonadota</taxon>
        <taxon>Betaproteobacteria</taxon>
        <taxon>Burkholderiales</taxon>
        <taxon>Sphaerotilaceae</taxon>
        <taxon>Ideonella</taxon>
    </lineage>
</organism>
<dbReference type="PANTHER" id="PTHR43420">
    <property type="entry name" value="ACETYLTRANSFERASE"/>
    <property type="match status" value="1"/>
</dbReference>
<keyword evidence="1 4" id="KW-0808">Transferase</keyword>
<dbReference type="InterPro" id="IPR056935">
    <property type="entry name" value="Rv0428c-like_C"/>
</dbReference>
<dbReference type="EMBL" id="VZPB01000059">
    <property type="protein sequence ID" value="KAB0576307.1"/>
    <property type="molecule type" value="Genomic_DNA"/>
</dbReference>